<feature type="transmembrane region" description="Helical" evidence="1">
    <location>
        <begin position="223"/>
        <end position="253"/>
    </location>
</feature>
<evidence type="ECO:0008006" key="4">
    <source>
        <dbReference type="Google" id="ProtNLM"/>
    </source>
</evidence>
<feature type="transmembrane region" description="Helical" evidence="1">
    <location>
        <begin position="380"/>
        <end position="397"/>
    </location>
</feature>
<evidence type="ECO:0000313" key="3">
    <source>
        <dbReference type="Proteomes" id="UP000529310"/>
    </source>
</evidence>
<dbReference type="RefSeq" id="WP_165142885.1">
    <property type="nucleotide sequence ID" value="NZ_CP049255.1"/>
</dbReference>
<gene>
    <name evidence="2" type="ORF">FHX49_000045</name>
</gene>
<reference evidence="2 3" key="1">
    <citation type="submission" date="2020-08" db="EMBL/GenBank/DDBJ databases">
        <title>Sequencing the genomes of 1000 actinobacteria strains.</title>
        <authorList>
            <person name="Klenk H.-P."/>
        </authorList>
    </citation>
    <scope>NUCLEOTIDE SEQUENCE [LARGE SCALE GENOMIC DNA]</scope>
    <source>
        <strain evidence="2 3">DSM 27099</strain>
    </source>
</reference>
<feature type="transmembrane region" description="Helical" evidence="1">
    <location>
        <begin position="303"/>
        <end position="327"/>
    </location>
</feature>
<feature type="transmembrane region" description="Helical" evidence="1">
    <location>
        <begin position="19"/>
        <end position="41"/>
    </location>
</feature>
<keyword evidence="1" id="KW-0812">Transmembrane</keyword>
<dbReference type="Proteomes" id="UP000529310">
    <property type="component" value="Unassembled WGS sequence"/>
</dbReference>
<evidence type="ECO:0000256" key="1">
    <source>
        <dbReference type="SAM" id="Phobius"/>
    </source>
</evidence>
<feature type="transmembrane region" description="Helical" evidence="1">
    <location>
        <begin position="265"/>
        <end position="296"/>
    </location>
</feature>
<keyword evidence="1" id="KW-1133">Transmembrane helix</keyword>
<sequence length="452" mass="48052">MPTHPPAVRESIRGHRAAWIGLLLALILIAAAVAIPLVTGWDVATRASRSEDPNALAPLHGLWQPHLGVATAVAIIVAVLAWRYAPRLSKDLSWRALLAGAFLGSLVWMLSLALVDGPSGISRVLGNPYEYLETARGVTDVGALLQEYISRIPLDAQDNWVTHVAGHPPAMLLFFVGLVRIGLGSDFVAGLVVIVIAASLAPAVLVTLRALDIEVIARRAAPFLVFTPAAVFLAVSADAVIAVVGAWGVAALALASTARSRRVCIIWALVAGLLLGLLVEMSYGMPLFGVLAIAVLVAGKRWLALPIAAAAALAVVLVFSAAGFSLWEAFAVIRERYWDGIARRRPFGYWVWGNLAALAISAGPFVASGLAVMSAKVRKVSVPALLVGAGVLMIVLADLSGMSKAEVERIWLPFIPWLTISLAYLSPRWRSAALAGQLVWALVVQHLFYTVW</sequence>
<dbReference type="AlphaFoldDB" id="A0A7W4V0H9"/>
<evidence type="ECO:0000313" key="2">
    <source>
        <dbReference type="EMBL" id="MBB2974504.1"/>
    </source>
</evidence>
<dbReference type="EMBL" id="JACHWQ010000001">
    <property type="protein sequence ID" value="MBB2974504.1"/>
    <property type="molecule type" value="Genomic_DNA"/>
</dbReference>
<organism evidence="2 3">
    <name type="scientific">Microbacterium endophyticum</name>
    <dbReference type="NCBI Taxonomy" id="1526412"/>
    <lineage>
        <taxon>Bacteria</taxon>
        <taxon>Bacillati</taxon>
        <taxon>Actinomycetota</taxon>
        <taxon>Actinomycetes</taxon>
        <taxon>Micrococcales</taxon>
        <taxon>Microbacteriaceae</taxon>
        <taxon>Microbacterium</taxon>
    </lineage>
</organism>
<feature type="transmembrane region" description="Helical" evidence="1">
    <location>
        <begin position="187"/>
        <end position="211"/>
    </location>
</feature>
<feature type="transmembrane region" description="Helical" evidence="1">
    <location>
        <begin position="94"/>
        <end position="115"/>
    </location>
</feature>
<name>A0A7W4V0H9_9MICO</name>
<keyword evidence="3" id="KW-1185">Reference proteome</keyword>
<keyword evidence="1" id="KW-0472">Membrane</keyword>
<feature type="transmembrane region" description="Helical" evidence="1">
    <location>
        <begin position="61"/>
        <end position="82"/>
    </location>
</feature>
<protein>
    <recommendedName>
        <fullName evidence="4">Integral membrane protein</fullName>
    </recommendedName>
</protein>
<comment type="caution">
    <text evidence="2">The sequence shown here is derived from an EMBL/GenBank/DDBJ whole genome shotgun (WGS) entry which is preliminary data.</text>
</comment>
<proteinExistence type="predicted"/>
<accession>A0A7W4V0H9</accession>
<feature type="transmembrane region" description="Helical" evidence="1">
    <location>
        <begin position="347"/>
        <end position="373"/>
    </location>
</feature>